<evidence type="ECO:0000313" key="3">
    <source>
        <dbReference type="Proteomes" id="UP000054408"/>
    </source>
</evidence>
<feature type="region of interest" description="Disordered" evidence="1">
    <location>
        <begin position="630"/>
        <end position="653"/>
    </location>
</feature>
<feature type="compositionally biased region" description="Pro residues" evidence="1">
    <location>
        <begin position="553"/>
        <end position="568"/>
    </location>
</feature>
<feature type="region of interest" description="Disordered" evidence="1">
    <location>
        <begin position="294"/>
        <end position="339"/>
    </location>
</feature>
<feature type="compositionally biased region" description="Low complexity" evidence="1">
    <location>
        <begin position="569"/>
        <end position="578"/>
    </location>
</feature>
<feature type="region of interest" description="Disordered" evidence="1">
    <location>
        <begin position="551"/>
        <end position="607"/>
    </location>
</feature>
<dbReference type="EMBL" id="GL349491">
    <property type="protein sequence ID" value="KNC54525.1"/>
    <property type="molecule type" value="Genomic_DNA"/>
</dbReference>
<organism evidence="2 3">
    <name type="scientific">Thecamonas trahens ATCC 50062</name>
    <dbReference type="NCBI Taxonomy" id="461836"/>
    <lineage>
        <taxon>Eukaryota</taxon>
        <taxon>Apusozoa</taxon>
        <taxon>Apusomonadida</taxon>
        <taxon>Apusomonadidae</taxon>
        <taxon>Thecamonas</taxon>
    </lineage>
</organism>
<dbReference type="Proteomes" id="UP000054408">
    <property type="component" value="Unassembled WGS sequence"/>
</dbReference>
<gene>
    <name evidence="2" type="ORF">AMSG_10371</name>
</gene>
<dbReference type="GeneID" id="25568607"/>
<keyword evidence="3" id="KW-1185">Reference proteome</keyword>
<feature type="compositionally biased region" description="Polar residues" evidence="1">
    <location>
        <begin position="235"/>
        <end position="250"/>
    </location>
</feature>
<feature type="compositionally biased region" description="Polar residues" evidence="1">
    <location>
        <begin position="630"/>
        <end position="644"/>
    </location>
</feature>
<dbReference type="RefSeq" id="XP_013753542.1">
    <property type="nucleotide sequence ID" value="XM_013898088.1"/>
</dbReference>
<protein>
    <submittedName>
        <fullName evidence="2">Uncharacterized protein</fullName>
    </submittedName>
</protein>
<name>A0A0L0DQH9_THETB</name>
<evidence type="ECO:0000256" key="1">
    <source>
        <dbReference type="SAM" id="MobiDB-lite"/>
    </source>
</evidence>
<accession>A0A0L0DQH9</accession>
<sequence>MRTKVRGVSERLRSYGVYLSQEELGRALDSAGLSTESAAAAAAAGRQIGGKDGLDLLQAVVAPLRTSLVDSLGLEVSDACLVTAVFGRPDMPAVARDAAQGRVAARDGNVSVDDFADAMYELFDEHGGDKPGGDRSGAGKARFQDAARRLFDEHGGDKPGGDRSGAGKARFQDAARRVIANRHKPQASLANTSVDDFADAMYELFDEHGGDKPGAGKARFQDAARRVIANRHKPQASTATSRSTTLPMPSSLANTSVDDFADAMYALFDEHGGDRSGAGKARFQDAARRVIANRHKPQDTSVDDFSQAPPSIARSPTLSPSSSSSSLSHISSGEVTHSHVPRLSRPLQRLVAFLVDALHLDDEPAFSPLIRPVSELRDLADFATAPASFSLAAVAVLGVDLGRALPRNLSKPALVVDALFAYRSKSEESDKELPASADPDFASASRISLSPQQPASPDMSVLSDANLSLARELIVAQHEYAATVSLRQAEAERAYRLRREQNDLNYRIAQFRAATASLASSPQPGLPLSLSPIAPPVSIASASPAPFYVAPSTSPPASPASGPAPPPAARSSPPADTSADTRVPCSPSPQKVSTAAIRPSPPPSDSELRMATYLGDRELRMQRNLALMTGSGSPSLSLNSTTPGSFLPHLARR</sequence>
<evidence type="ECO:0000313" key="2">
    <source>
        <dbReference type="EMBL" id="KNC54525.1"/>
    </source>
</evidence>
<feature type="region of interest" description="Disordered" evidence="1">
    <location>
        <begin position="151"/>
        <end position="171"/>
    </location>
</feature>
<feature type="region of interest" description="Disordered" evidence="1">
    <location>
        <begin position="231"/>
        <end position="250"/>
    </location>
</feature>
<feature type="compositionally biased region" description="Basic and acidic residues" evidence="1">
    <location>
        <begin position="151"/>
        <end position="161"/>
    </location>
</feature>
<dbReference type="AlphaFoldDB" id="A0A0L0DQH9"/>
<proteinExistence type="predicted"/>
<feature type="compositionally biased region" description="Low complexity" evidence="1">
    <location>
        <begin position="311"/>
        <end position="332"/>
    </location>
</feature>
<reference evidence="2 3" key="1">
    <citation type="submission" date="2010-05" db="EMBL/GenBank/DDBJ databases">
        <title>The Genome Sequence of Thecamonas trahens ATCC 50062.</title>
        <authorList>
            <consortium name="The Broad Institute Genome Sequencing Platform"/>
            <person name="Russ C."/>
            <person name="Cuomo C."/>
            <person name="Shea T."/>
            <person name="Young S.K."/>
            <person name="Zeng Q."/>
            <person name="Koehrsen M."/>
            <person name="Haas B."/>
            <person name="Borodovsky M."/>
            <person name="Guigo R."/>
            <person name="Alvarado L."/>
            <person name="Berlin A."/>
            <person name="Bochicchio J."/>
            <person name="Borenstein D."/>
            <person name="Chapman S."/>
            <person name="Chen Z."/>
            <person name="Freedman E."/>
            <person name="Gellesch M."/>
            <person name="Goldberg J."/>
            <person name="Griggs A."/>
            <person name="Gujja S."/>
            <person name="Heilman E."/>
            <person name="Heiman D."/>
            <person name="Hepburn T."/>
            <person name="Howarth C."/>
            <person name="Jen D."/>
            <person name="Larson L."/>
            <person name="Mehta T."/>
            <person name="Park D."/>
            <person name="Pearson M."/>
            <person name="Roberts A."/>
            <person name="Saif S."/>
            <person name="Shenoy N."/>
            <person name="Sisk P."/>
            <person name="Stolte C."/>
            <person name="Sykes S."/>
            <person name="Thomson T."/>
            <person name="Walk T."/>
            <person name="White J."/>
            <person name="Yandava C."/>
            <person name="Burger G."/>
            <person name="Gray M.W."/>
            <person name="Holland P.W.H."/>
            <person name="King N."/>
            <person name="Lang F.B.F."/>
            <person name="Roger A.J."/>
            <person name="Ruiz-Trillo I."/>
            <person name="Lander E."/>
            <person name="Nusbaum C."/>
        </authorList>
    </citation>
    <scope>NUCLEOTIDE SEQUENCE [LARGE SCALE GENOMIC DNA]</scope>
    <source>
        <strain evidence="2 3">ATCC 50062</strain>
    </source>
</reference>